<dbReference type="AlphaFoldDB" id="A0A4V1IST0"/>
<protein>
    <submittedName>
        <fullName evidence="1">Uncharacterized protein</fullName>
    </submittedName>
</protein>
<dbReference type="EMBL" id="KZ993849">
    <property type="protein sequence ID" value="RKO94627.1"/>
    <property type="molecule type" value="Genomic_DNA"/>
</dbReference>
<proteinExistence type="predicted"/>
<evidence type="ECO:0000313" key="1">
    <source>
        <dbReference type="EMBL" id="RKO94627.1"/>
    </source>
</evidence>
<dbReference type="Proteomes" id="UP000269721">
    <property type="component" value="Unassembled WGS sequence"/>
</dbReference>
<gene>
    <name evidence="1" type="ORF">BDK51DRAFT_43435</name>
</gene>
<organism evidence="1 2">
    <name type="scientific">Blyttiomyces helicus</name>
    <dbReference type="NCBI Taxonomy" id="388810"/>
    <lineage>
        <taxon>Eukaryota</taxon>
        <taxon>Fungi</taxon>
        <taxon>Fungi incertae sedis</taxon>
        <taxon>Chytridiomycota</taxon>
        <taxon>Chytridiomycota incertae sedis</taxon>
        <taxon>Chytridiomycetes</taxon>
        <taxon>Chytridiomycetes incertae sedis</taxon>
        <taxon>Blyttiomyces</taxon>
    </lineage>
</organism>
<accession>A0A4V1IST0</accession>
<sequence length="282" mass="31821">MEVARVLLALELSVSAEVSDILKVVHPNEDDDNPDPIESNQQERQEQEGYWNLLCNWHAHLNRPPLMYVELDPFDDGNVCTDLELARKFVDAFDVPLLRVAYLDCDTFIFDLTSSDGFGEEIDQLIEKPYDNVIPPKETFHESLDRRLVNNGDTLRIDMYLCELQLPDIGSQVCCVLDYAKGLYEAVDGDSEHNTVDCVIVRMSNLDNIGDLYACSPMMSKIDTAYAYRGHHNLRSGSRSSRAENPTFGKGSSVVQNIGESDGDKRSLSQHCSLKIWIETPL</sequence>
<keyword evidence="2" id="KW-1185">Reference proteome</keyword>
<evidence type="ECO:0000313" key="2">
    <source>
        <dbReference type="Proteomes" id="UP000269721"/>
    </source>
</evidence>
<name>A0A4V1IST0_9FUNG</name>
<reference evidence="2" key="1">
    <citation type="journal article" date="2018" name="Nat. Microbiol.">
        <title>Leveraging single-cell genomics to expand the fungal tree of life.</title>
        <authorList>
            <person name="Ahrendt S.R."/>
            <person name="Quandt C.A."/>
            <person name="Ciobanu D."/>
            <person name="Clum A."/>
            <person name="Salamov A."/>
            <person name="Andreopoulos B."/>
            <person name="Cheng J.F."/>
            <person name="Woyke T."/>
            <person name="Pelin A."/>
            <person name="Henrissat B."/>
            <person name="Reynolds N.K."/>
            <person name="Benny G.L."/>
            <person name="Smith M.E."/>
            <person name="James T.Y."/>
            <person name="Grigoriev I.V."/>
        </authorList>
    </citation>
    <scope>NUCLEOTIDE SEQUENCE [LARGE SCALE GENOMIC DNA]</scope>
</reference>